<evidence type="ECO:0000256" key="1">
    <source>
        <dbReference type="ARBA" id="ARBA00010556"/>
    </source>
</evidence>
<evidence type="ECO:0000313" key="4">
    <source>
        <dbReference type="EMBL" id="PXX04381.1"/>
    </source>
</evidence>
<evidence type="ECO:0000259" key="2">
    <source>
        <dbReference type="SMART" id="SM01359"/>
    </source>
</evidence>
<dbReference type="Pfam" id="PF00207">
    <property type="entry name" value="A2M"/>
    <property type="match status" value="1"/>
</dbReference>
<keyword evidence="5" id="KW-1185">Reference proteome</keyword>
<dbReference type="PANTHER" id="PTHR40094">
    <property type="entry name" value="ALPHA-2-MACROGLOBULIN HOMOLOG"/>
    <property type="match status" value="1"/>
</dbReference>
<dbReference type="Gene3D" id="2.60.40.10">
    <property type="entry name" value="Immunoglobulins"/>
    <property type="match status" value="1"/>
</dbReference>
<evidence type="ECO:0008006" key="6">
    <source>
        <dbReference type="Google" id="ProtNLM"/>
    </source>
</evidence>
<dbReference type="InterPro" id="IPR001599">
    <property type="entry name" value="Macroglobln_a2"/>
</dbReference>
<dbReference type="SMART" id="SM01360">
    <property type="entry name" value="A2M"/>
    <property type="match status" value="1"/>
</dbReference>
<dbReference type="Gene3D" id="2.60.40.1930">
    <property type="match status" value="1"/>
</dbReference>
<dbReference type="InterPro" id="IPR002890">
    <property type="entry name" value="MG2"/>
</dbReference>
<evidence type="ECO:0000259" key="3">
    <source>
        <dbReference type="SMART" id="SM01360"/>
    </source>
</evidence>
<dbReference type="Pfam" id="PF07703">
    <property type="entry name" value="A2M_BRD"/>
    <property type="match status" value="1"/>
</dbReference>
<dbReference type="InterPro" id="IPR013783">
    <property type="entry name" value="Ig-like_fold"/>
</dbReference>
<dbReference type="Proteomes" id="UP000247515">
    <property type="component" value="Unassembled WGS sequence"/>
</dbReference>
<dbReference type="SMART" id="SM01359">
    <property type="entry name" value="A2M_N_2"/>
    <property type="match status" value="1"/>
</dbReference>
<feature type="domain" description="Alpha-2-macroglobulin" evidence="3">
    <location>
        <begin position="930"/>
        <end position="1020"/>
    </location>
</feature>
<reference evidence="4 5" key="1">
    <citation type="submission" date="2018-05" db="EMBL/GenBank/DDBJ databases">
        <title>Genomic Encyclopedia of Type Strains, Phase IV (KMG-V): Genome sequencing to study the core and pangenomes of soil and plant-associated prokaryotes.</title>
        <authorList>
            <person name="Whitman W."/>
        </authorList>
    </citation>
    <scope>NUCLEOTIDE SEQUENCE [LARGE SCALE GENOMIC DNA]</scope>
    <source>
        <strain evidence="4 5">SIr-6563</strain>
    </source>
</reference>
<organism evidence="4 5">
    <name type="scientific">Paraburkholderia tropica</name>
    <dbReference type="NCBI Taxonomy" id="92647"/>
    <lineage>
        <taxon>Bacteria</taxon>
        <taxon>Pseudomonadati</taxon>
        <taxon>Pseudomonadota</taxon>
        <taxon>Betaproteobacteria</taxon>
        <taxon>Burkholderiales</taxon>
        <taxon>Burkholderiaceae</taxon>
        <taxon>Paraburkholderia</taxon>
    </lineage>
</organism>
<name>A0ABX5MBI2_9BURK</name>
<dbReference type="InterPro" id="IPR051802">
    <property type="entry name" value="YfhM-like"/>
</dbReference>
<comment type="similarity">
    <text evidence="1">Belongs to the protease inhibitor I39 (alpha-2-macroglobulin) family. Bacterial alpha-2-macroglobulin subfamily.</text>
</comment>
<sequence>MSAAMQRLLARVFARSVFSGLFARVRAAKSGVKSNARCASLIALLAVCVGMSAMPAWADDSDAANAAQQNIDANPTLGAPTSSGYDSQVVRGQPFFLLSDASYGSNQVAQVRLEAPGREFQSELEAYGGADVVVYKVPKPLEFLKAQKNLHRLNIKPNYQGEGLANTLAYLWDRWVSDARRAWQRVLSFATRTKVTEAKPEFKLGDQTGAPTHFEPQSHFAPLRGYDLVARFRYPIWNAKTIQPPKGVNLAGSSSNFIEASSGNVMIPVGKLPPGLYLVEAIIGNYRAHTLLFVSDTVAVVKAASSGMLVWTARRDNGKPVANTDVSWTDGVGVLQSGATGADGALVLQHVSPERSYVIGSDPQGGVFVSENFYYDSEIYNTKIYAVTDRPLYRPGDAVHVKFIGRTFQSANQSTPAAPAQLKLDVLDPNGAPIATRNVDFASETGGEATFTLPSTAQGGGYTLRFDYNGDSYGGAFRVAEYVKPHFDVNLTMDKPDYATGDTPKGKISLRYPDGKPVKNGKVSVTLRAQKVAIVDGELRYAGLFPVKLEQQELETDSNGDVTLTLPAAKDPSRYALTLFAQDGAAYRVRVTREVLIARGATPYRLTTAKSFSQPHERVTFTLAALAKSSANTSTNANATATAHKPAKWEWLRLESQTKAEGTLPAAGAEGRVSFPLEFAEPGSYMLSVKDDAGNLLAASSHWVAGDGLKAIPGSVEIVFDRDRYRIGDTAEALITFPYAVDDALLTLERDSVEARALLSAGADWLSLTRVAPTQWKARIKVGPEFAPNRTFSVLYVHDGEYVFQNAGIVVAKPSIDLAVKSDKPVYAPGETVTLDLGSTLGGKPLPAHLTVSVVDEMVYVLQPEIAPDIVDFFYHPRRNNVRTTSSLSFITYDLAVSAMRGAPGGPQRGQYNERGVKVLERPRRDDIDTAAWQGDLQTDANGHARMTFKMPDALARWRITVRAIAADGTVGQRTAYVRSDKALYLKWSGPASFRSGDQPVIDMLAFNQGNADVDAQWTVNGAGLALDRKVTLKPGANYLALPRTTLTPGLVDASLSVNGKPVDRLQTSVKLGAPGWLDLREVPVTLDTNPKPLALAPDAQDVRVRLVSNGTSQFARVADDLIEYPYGCAEQTSSRLIPLALAHDALGRDADGASPQSATQGIEARLRNQRQRLAQLAGINGAFGWWGDTTGGSAFITAYAYYADWLASRSVGITLPDSNWQHALDVYRDNGAKEPLLHRALALWLLQQMGQPVATPVAGVAGQLAQQASSMFDQDAKRSANAAYAPEDSLVFAAPDSARGLQAAVVLTAYTARVTNASLPEGFDTLAARARASLMDNPTPLIQSLLAMAGDAGTPVDANAVLQRSSATYPTVDRALTLLWLRKAMAGSRVGDTQQPLPTLQGSGWSRTTTPTGASVWNWTGAALPVSLDVGGARPDATALVSYRSRAAQASRLPVKLERTLYRLDPIKPTSDAEKEAGHFTFAAHRVKSGDAIDSNALYVDEVTLTPQGNGALHYGLLDVPLPPGGSVEATSWGVSIDGLPGPGEGGSGPQPFARAATYEMGDLSYHQPVPLLDKPVALRQLVRFALPGTFTLPPARYFRMYQPEQKAYEGGRSDRMVTLRVE</sequence>
<dbReference type="Gene3D" id="1.50.10.20">
    <property type="match status" value="1"/>
</dbReference>
<dbReference type="PANTHER" id="PTHR40094:SF1">
    <property type="entry name" value="UBIQUITIN DOMAIN-CONTAINING PROTEIN"/>
    <property type="match status" value="1"/>
</dbReference>
<dbReference type="SMART" id="SM01419">
    <property type="entry name" value="Thiol-ester_cl"/>
    <property type="match status" value="1"/>
</dbReference>
<comment type="caution">
    <text evidence="4">The sequence shown here is derived from an EMBL/GenBank/DDBJ whole genome shotgun (WGS) entry which is preliminary data.</text>
</comment>
<proteinExistence type="inferred from homology"/>
<dbReference type="InterPro" id="IPR008930">
    <property type="entry name" value="Terpenoid_cyclase/PrenylTrfase"/>
</dbReference>
<dbReference type="SUPFAM" id="SSF48239">
    <property type="entry name" value="Terpenoid cyclases/Protein prenyltransferases"/>
    <property type="match status" value="1"/>
</dbReference>
<protein>
    <recommendedName>
        <fullName evidence="6">Alpha-2-macroglobulin family protein</fullName>
    </recommendedName>
</protein>
<accession>A0ABX5MBI2</accession>
<dbReference type="InterPro" id="IPR047565">
    <property type="entry name" value="Alpha-macroglob_thiol-ester_cl"/>
</dbReference>
<gene>
    <name evidence="4" type="ORF">C7400_1456</name>
</gene>
<dbReference type="EMBL" id="QJJV01000045">
    <property type="protein sequence ID" value="PXX04381.1"/>
    <property type="molecule type" value="Genomic_DNA"/>
</dbReference>
<feature type="domain" description="Alpha-2-macroglobulin bait region" evidence="2">
    <location>
        <begin position="716"/>
        <end position="862"/>
    </location>
</feature>
<dbReference type="Pfam" id="PF01835">
    <property type="entry name" value="MG2"/>
    <property type="match status" value="1"/>
</dbReference>
<evidence type="ECO:0000313" key="5">
    <source>
        <dbReference type="Proteomes" id="UP000247515"/>
    </source>
</evidence>
<dbReference type="InterPro" id="IPR011625">
    <property type="entry name" value="A2M_N_BRD"/>
</dbReference>